<name>A0A7J6PE24_PEROL</name>
<evidence type="ECO:0000313" key="12">
    <source>
        <dbReference type="EMBL" id="KAF4694448.1"/>
    </source>
</evidence>
<accession>A0A7J6PE24</accession>
<evidence type="ECO:0000256" key="10">
    <source>
        <dbReference type="SAM" id="Phobius"/>
    </source>
</evidence>
<dbReference type="OrthoDB" id="422827at2759"/>
<protein>
    <recommendedName>
        <fullName evidence="11">Sphingomyelin synthase-like domain-containing protein</fullName>
    </recommendedName>
</protein>
<comment type="caution">
    <text evidence="12">The sequence shown here is derived from an EMBL/GenBank/DDBJ whole genome shotgun (WGS) entry which is preliminary data.</text>
</comment>
<evidence type="ECO:0000313" key="13">
    <source>
        <dbReference type="Proteomes" id="UP000541610"/>
    </source>
</evidence>
<comment type="similarity">
    <text evidence="2">Belongs to the sphingomyelin synthase family.</text>
</comment>
<dbReference type="Proteomes" id="UP000541610">
    <property type="component" value="Unassembled WGS sequence"/>
</dbReference>
<keyword evidence="5" id="KW-0746">Sphingolipid metabolism</keyword>
<sequence length="309" mass="34844">MSSSDGTTESDSGKREETHIRGWPRHTREAALANWKVLKITCPWFVVHAFIFAAQAWSVELVYFLEGKYGVYGGPSYALVDFGHQLIPEIPIYPLGGISMWLLISAILWAFSWALIISIVRPRDGVTFIGIIWRALSVTCMAYILRAVSFLVTLLPAPWPPCQRFPRPGLEAYFDPPVHAQQIFSMASSMGACGDNMFSGHTTSTLVAALVATHYIQRWFIVLPSWTFVVAEIVVLVAERAHYTVDIWVAMFTIPMLWICFFHFFPRDPTRNVRFWRDQAKPTHLDGDPEGGEELSATCDPAFEETPSP</sequence>
<proteinExistence type="inferred from homology"/>
<keyword evidence="8 10" id="KW-0472">Membrane</keyword>
<organism evidence="12 13">
    <name type="scientific">Perkinsus olseni</name>
    <name type="common">Perkinsus atlanticus</name>
    <dbReference type="NCBI Taxonomy" id="32597"/>
    <lineage>
        <taxon>Eukaryota</taxon>
        <taxon>Sar</taxon>
        <taxon>Alveolata</taxon>
        <taxon>Perkinsozoa</taxon>
        <taxon>Perkinsea</taxon>
        <taxon>Perkinsida</taxon>
        <taxon>Perkinsidae</taxon>
        <taxon>Perkinsus</taxon>
    </lineage>
</organism>
<evidence type="ECO:0000256" key="8">
    <source>
        <dbReference type="ARBA" id="ARBA00023136"/>
    </source>
</evidence>
<dbReference type="AlphaFoldDB" id="A0A7J6PE24"/>
<dbReference type="InterPro" id="IPR025749">
    <property type="entry name" value="Sphingomyelin_synth-like_dom"/>
</dbReference>
<reference evidence="12 13" key="1">
    <citation type="submission" date="2020-04" db="EMBL/GenBank/DDBJ databases">
        <title>Perkinsus olseni comparative genomics.</title>
        <authorList>
            <person name="Bogema D.R."/>
        </authorList>
    </citation>
    <scope>NUCLEOTIDE SEQUENCE [LARGE SCALE GENOMIC DNA]</scope>
    <source>
        <strain evidence="12">00978-12</strain>
    </source>
</reference>
<evidence type="ECO:0000256" key="2">
    <source>
        <dbReference type="ARBA" id="ARBA00005441"/>
    </source>
</evidence>
<evidence type="ECO:0000256" key="3">
    <source>
        <dbReference type="ARBA" id="ARBA00022679"/>
    </source>
</evidence>
<dbReference type="GO" id="GO:0033188">
    <property type="term" value="F:sphingomyelin synthase activity"/>
    <property type="evidence" value="ECO:0007669"/>
    <property type="project" value="TreeGrafter"/>
</dbReference>
<evidence type="ECO:0000256" key="6">
    <source>
        <dbReference type="ARBA" id="ARBA00022989"/>
    </source>
</evidence>
<evidence type="ECO:0000256" key="4">
    <source>
        <dbReference type="ARBA" id="ARBA00022692"/>
    </source>
</evidence>
<feature type="transmembrane region" description="Helical" evidence="10">
    <location>
        <begin position="245"/>
        <end position="265"/>
    </location>
</feature>
<feature type="region of interest" description="Disordered" evidence="9">
    <location>
        <begin position="283"/>
        <end position="309"/>
    </location>
</feature>
<evidence type="ECO:0000256" key="9">
    <source>
        <dbReference type="SAM" id="MobiDB-lite"/>
    </source>
</evidence>
<keyword evidence="7" id="KW-0443">Lipid metabolism</keyword>
<evidence type="ECO:0000256" key="5">
    <source>
        <dbReference type="ARBA" id="ARBA00022919"/>
    </source>
</evidence>
<feature type="transmembrane region" description="Helical" evidence="10">
    <location>
        <begin position="132"/>
        <end position="155"/>
    </location>
</feature>
<feature type="domain" description="Sphingomyelin synthase-like" evidence="11">
    <location>
        <begin position="193"/>
        <end position="263"/>
    </location>
</feature>
<dbReference type="EMBL" id="JABANP010000032">
    <property type="protein sequence ID" value="KAF4694448.1"/>
    <property type="molecule type" value="Genomic_DNA"/>
</dbReference>
<dbReference type="GO" id="GO:0000139">
    <property type="term" value="C:Golgi membrane"/>
    <property type="evidence" value="ECO:0007669"/>
    <property type="project" value="TreeGrafter"/>
</dbReference>
<keyword evidence="6 10" id="KW-1133">Transmembrane helix</keyword>
<evidence type="ECO:0000256" key="1">
    <source>
        <dbReference type="ARBA" id="ARBA00004141"/>
    </source>
</evidence>
<feature type="transmembrane region" description="Helical" evidence="10">
    <location>
        <begin position="98"/>
        <end position="120"/>
    </location>
</feature>
<feature type="transmembrane region" description="Helical" evidence="10">
    <location>
        <begin position="44"/>
        <end position="65"/>
    </location>
</feature>
<feature type="transmembrane region" description="Helical" evidence="10">
    <location>
        <begin position="219"/>
        <end position="238"/>
    </location>
</feature>
<dbReference type="InterPro" id="IPR045221">
    <property type="entry name" value="Sphingomyelin_synth-like"/>
</dbReference>
<dbReference type="Pfam" id="PF14360">
    <property type="entry name" value="PAP2_C"/>
    <property type="match status" value="1"/>
</dbReference>
<dbReference type="GO" id="GO:0005886">
    <property type="term" value="C:plasma membrane"/>
    <property type="evidence" value="ECO:0007669"/>
    <property type="project" value="TreeGrafter"/>
</dbReference>
<evidence type="ECO:0000256" key="7">
    <source>
        <dbReference type="ARBA" id="ARBA00023098"/>
    </source>
</evidence>
<evidence type="ECO:0000259" key="11">
    <source>
        <dbReference type="Pfam" id="PF14360"/>
    </source>
</evidence>
<comment type="subcellular location">
    <subcellularLocation>
        <location evidence="1">Membrane</location>
        <topology evidence="1">Multi-pass membrane protein</topology>
    </subcellularLocation>
</comment>
<keyword evidence="3" id="KW-0808">Transferase</keyword>
<dbReference type="GO" id="GO:0047493">
    <property type="term" value="F:ceramide cholinephosphotransferase activity"/>
    <property type="evidence" value="ECO:0007669"/>
    <property type="project" value="TreeGrafter"/>
</dbReference>
<gene>
    <name evidence="12" type="ORF">FOZ60_008026</name>
</gene>
<dbReference type="GO" id="GO:0046513">
    <property type="term" value="P:ceramide biosynthetic process"/>
    <property type="evidence" value="ECO:0007669"/>
    <property type="project" value="TreeGrafter"/>
</dbReference>
<dbReference type="PANTHER" id="PTHR21290">
    <property type="entry name" value="SPHINGOMYELIN SYNTHETASE"/>
    <property type="match status" value="1"/>
</dbReference>
<dbReference type="GO" id="GO:0005789">
    <property type="term" value="C:endoplasmic reticulum membrane"/>
    <property type="evidence" value="ECO:0007669"/>
    <property type="project" value="TreeGrafter"/>
</dbReference>
<keyword evidence="4 10" id="KW-0812">Transmembrane</keyword>
<dbReference type="PANTHER" id="PTHR21290:SF25">
    <property type="entry name" value="SPHINGOMYELIN SYNTHASE-RELATED PROTEIN 1"/>
    <property type="match status" value="1"/>
</dbReference>